<comment type="similarity">
    <text evidence="9">Belongs to the LpxL/LpxM/LpxP family.</text>
</comment>
<dbReference type="HAMAP" id="MF_01942">
    <property type="entry name" value="Lipid_A_LpxL_LpxP"/>
    <property type="match status" value="1"/>
</dbReference>
<protein>
    <recommendedName>
        <fullName evidence="9">Lipid A biosynthesis acyltransferase</fullName>
        <ecNumber evidence="9">2.3.1.241</ecNumber>
    </recommendedName>
    <alternativeName>
        <fullName evidence="9">Kdo(2)-lipid IV(A) acyltransferase</fullName>
    </alternativeName>
</protein>
<dbReference type="EC" id="2.3.1.241" evidence="9"/>
<keyword evidence="6 9" id="KW-1133">Transmembrane helix</keyword>
<dbReference type="PANTHER" id="PTHR30606:SF9">
    <property type="entry name" value="LIPID A BIOSYNTHESIS LAUROYLTRANSFERASE"/>
    <property type="match status" value="1"/>
</dbReference>
<dbReference type="PANTHER" id="PTHR30606">
    <property type="entry name" value="LIPID A BIOSYNTHESIS LAUROYL ACYLTRANSFERASE"/>
    <property type="match status" value="1"/>
</dbReference>
<comment type="pathway">
    <text evidence="9">Bacterial outer membrane biogenesis; lipopolysaccharide biosynthesis.</text>
</comment>
<evidence type="ECO:0000256" key="3">
    <source>
        <dbReference type="ARBA" id="ARBA00022679"/>
    </source>
</evidence>
<name>A0ABT0N1P5_9GAMM</name>
<dbReference type="NCBIfam" id="TIGR02207">
    <property type="entry name" value="lipid_A_htrB"/>
    <property type="match status" value="1"/>
</dbReference>
<evidence type="ECO:0000256" key="6">
    <source>
        <dbReference type="ARBA" id="ARBA00022989"/>
    </source>
</evidence>
<accession>A0ABT0N1P5</accession>
<evidence type="ECO:0000256" key="9">
    <source>
        <dbReference type="HAMAP-Rule" id="MF_01942"/>
    </source>
</evidence>
<comment type="catalytic activity">
    <reaction evidence="9">
        <text>an alpha-Kdo-(2-&gt;4)-alpha-Kdo-(2-&gt;6)-lipid IVA + a fatty acyl-[ACP] = an alpha-Kdo-(2-&gt;4)-alpha-Kdo-(2-&gt;6)-(acyl)-lipid IVA + holo-[ACP]</text>
        <dbReference type="Rhea" id="RHEA:69396"/>
        <dbReference type="Rhea" id="RHEA-COMP:9685"/>
        <dbReference type="Rhea" id="RHEA-COMP:14125"/>
        <dbReference type="ChEBI" id="CHEBI:64479"/>
        <dbReference type="ChEBI" id="CHEBI:138651"/>
        <dbReference type="ChEBI" id="CHEBI:176429"/>
        <dbReference type="ChEBI" id="CHEBI:176430"/>
        <dbReference type="EC" id="2.3.1.241"/>
    </reaction>
</comment>
<keyword evidence="8 9" id="KW-0012">Acyltransferase</keyword>
<feature type="short sequence motif" description="HXXXXD motif" evidence="9">
    <location>
        <begin position="134"/>
        <end position="139"/>
    </location>
</feature>
<keyword evidence="3 9" id="KW-0808">Transferase</keyword>
<comment type="caution">
    <text evidence="10">The sequence shown here is derived from an EMBL/GenBank/DDBJ whole genome shotgun (WGS) entry which is preliminary data.</text>
</comment>
<dbReference type="CDD" id="cd07984">
    <property type="entry name" value="LPLAT_LABLAT-like"/>
    <property type="match status" value="1"/>
</dbReference>
<keyword evidence="2 9" id="KW-0997">Cell inner membrane</keyword>
<evidence type="ECO:0000256" key="7">
    <source>
        <dbReference type="ARBA" id="ARBA00023136"/>
    </source>
</evidence>
<keyword evidence="5 9" id="KW-0448">Lipopolysaccharide biosynthesis</keyword>
<reference evidence="10 11" key="1">
    <citation type="submission" date="2022-01" db="EMBL/GenBank/DDBJ databases">
        <title>Whole genome-based taxonomy of the Shewanellaceae.</title>
        <authorList>
            <person name="Martin-Rodriguez A.J."/>
        </authorList>
    </citation>
    <scope>NUCLEOTIDE SEQUENCE [LARGE SCALE GENOMIC DNA]</scope>
    <source>
        <strain evidence="10 11">DSM 21332</strain>
    </source>
</reference>
<organism evidence="10 11">
    <name type="scientific">Shewanella corallii</name>
    <dbReference type="NCBI Taxonomy" id="560080"/>
    <lineage>
        <taxon>Bacteria</taxon>
        <taxon>Pseudomonadati</taxon>
        <taxon>Pseudomonadota</taxon>
        <taxon>Gammaproteobacteria</taxon>
        <taxon>Alteromonadales</taxon>
        <taxon>Shewanellaceae</taxon>
        <taxon>Shewanella</taxon>
    </lineage>
</organism>
<keyword evidence="11" id="KW-1185">Reference proteome</keyword>
<dbReference type="InterPro" id="IPR004960">
    <property type="entry name" value="LipA_acyltrans"/>
</dbReference>
<dbReference type="Proteomes" id="UP001202831">
    <property type="component" value="Unassembled WGS sequence"/>
</dbReference>
<comment type="pathway">
    <text evidence="9">Glycolipid biosynthesis; KDO(2)-lipid A biosynthesis; KDO(2)-lipid A from CMP-3-deoxy-D-manno-octulosonate and lipid IV(A): step 3/4.</text>
</comment>
<sequence>MNKYPAPEFSARFLLPKYWGTLLLVAFAYLLSLLPWKLQFAMGKALGRAAIRLMPKRRKTMIRNLELCFPNMPAAEREALIKANIDNTGLALFETGMAWYWSEARVAKHVSFEGLEHLDKLRAEGRGVLLVSVHSLNLEFGGRACGLKLSGMGVYRPNNNPCFDYFQFKGRTKGGHEMIHRKDVKTMLESLRKGRVLWYAPDHDYGPRRHAFAPLFAVEQACTTTGTSLLVDETDCAIVPFTVVRNDDNGHYTLTIREPLVDSFPKHDPEAGARVINKVVEESIMAAPDQYMWLHRRFKTRPEGQPSLY</sequence>
<dbReference type="PIRSF" id="PIRSF026649">
    <property type="entry name" value="MsbB"/>
    <property type="match status" value="1"/>
</dbReference>
<dbReference type="GO" id="GO:0016746">
    <property type="term" value="F:acyltransferase activity"/>
    <property type="evidence" value="ECO:0007669"/>
    <property type="project" value="UniProtKB-KW"/>
</dbReference>
<proteinExistence type="inferred from homology"/>
<dbReference type="RefSeq" id="WP_249247138.1">
    <property type="nucleotide sequence ID" value="NZ_JAKIKT010000001.1"/>
</dbReference>
<dbReference type="InterPro" id="IPR011920">
    <property type="entry name" value="Lipid_A_LpxL_LpxP"/>
</dbReference>
<evidence type="ECO:0000256" key="8">
    <source>
        <dbReference type="ARBA" id="ARBA00023315"/>
    </source>
</evidence>
<comment type="function">
    <text evidence="9">Catalyzes the transfer of an acyl chain from an acyl-[acyl-carrier-protein] (ACP) to a Kdo(2)-lipid IV(A) to form a Kdo(2)-(acyl)-lipid IV(A).</text>
</comment>
<comment type="subcellular location">
    <subcellularLocation>
        <location evidence="9">Cell inner membrane</location>
        <topology evidence="9">Single-pass membrane protein</topology>
    </subcellularLocation>
</comment>
<evidence type="ECO:0000256" key="1">
    <source>
        <dbReference type="ARBA" id="ARBA00022475"/>
    </source>
</evidence>
<gene>
    <name evidence="9 10" type="primary">lpxL</name>
    <name evidence="10" type="ORF">L2725_00895</name>
</gene>
<evidence type="ECO:0000313" key="10">
    <source>
        <dbReference type="EMBL" id="MCL2912351.1"/>
    </source>
</evidence>
<feature type="transmembrane region" description="Helical" evidence="9">
    <location>
        <begin position="18"/>
        <end position="36"/>
    </location>
</feature>
<evidence type="ECO:0000313" key="11">
    <source>
        <dbReference type="Proteomes" id="UP001202831"/>
    </source>
</evidence>
<evidence type="ECO:0000256" key="2">
    <source>
        <dbReference type="ARBA" id="ARBA00022519"/>
    </source>
</evidence>
<keyword evidence="4 9" id="KW-0812">Transmembrane</keyword>
<dbReference type="NCBIfam" id="NF005340">
    <property type="entry name" value="PRK06860.1"/>
    <property type="match status" value="1"/>
</dbReference>
<evidence type="ECO:0000256" key="4">
    <source>
        <dbReference type="ARBA" id="ARBA00022692"/>
    </source>
</evidence>
<keyword evidence="7 9" id="KW-0472">Membrane</keyword>
<evidence type="ECO:0000256" key="5">
    <source>
        <dbReference type="ARBA" id="ARBA00022985"/>
    </source>
</evidence>
<dbReference type="Pfam" id="PF03279">
    <property type="entry name" value="Lip_A_acyltrans"/>
    <property type="match status" value="1"/>
</dbReference>
<keyword evidence="1 9" id="KW-1003">Cell membrane</keyword>
<dbReference type="EMBL" id="JAKIKT010000001">
    <property type="protein sequence ID" value="MCL2912351.1"/>
    <property type="molecule type" value="Genomic_DNA"/>
</dbReference>